<keyword evidence="3" id="KW-1185">Reference proteome</keyword>
<dbReference type="Proteomes" id="UP000826195">
    <property type="component" value="Unassembled WGS sequence"/>
</dbReference>
<dbReference type="AlphaFoldDB" id="A0AAV7J4R1"/>
<organism evidence="2 3">
    <name type="scientific">Cotesia glomerata</name>
    <name type="common">Lepidopteran parasitic wasp</name>
    <name type="synonym">Apanteles glomeratus</name>
    <dbReference type="NCBI Taxonomy" id="32391"/>
    <lineage>
        <taxon>Eukaryota</taxon>
        <taxon>Metazoa</taxon>
        <taxon>Ecdysozoa</taxon>
        <taxon>Arthropoda</taxon>
        <taxon>Hexapoda</taxon>
        <taxon>Insecta</taxon>
        <taxon>Pterygota</taxon>
        <taxon>Neoptera</taxon>
        <taxon>Endopterygota</taxon>
        <taxon>Hymenoptera</taxon>
        <taxon>Apocrita</taxon>
        <taxon>Ichneumonoidea</taxon>
        <taxon>Braconidae</taxon>
        <taxon>Microgastrinae</taxon>
        <taxon>Cotesia</taxon>
    </lineage>
</organism>
<proteinExistence type="predicted"/>
<dbReference type="EMBL" id="JAHXZJ010000002">
    <property type="protein sequence ID" value="KAH0564295.1"/>
    <property type="molecule type" value="Genomic_DNA"/>
</dbReference>
<protein>
    <submittedName>
        <fullName evidence="2">Uncharacterized protein</fullName>
    </submittedName>
</protein>
<gene>
    <name evidence="2" type="ORF">KQX54_011263</name>
</gene>
<sequence>MARTHIRPPRFFPTLLSHSEPTRRHQRERITRVLTLGVVTRDSAHWAPPAGHAPKRYPGRYCLIRRLSERLFTNTRTVFIQHKPIIFIVVVYHHQKRCHPVGRDGVYVRTFTGGDPRLSSVLSSDEACGVSHGYKCDARYTTSIILSVFSENKQPPLRETESTNRERDAKENQEGLGRRKKRCCYILNIMVSYAPSKPTISGASSPRASCHFFFPKGCAEEGAATRTTSFRGPRSVASTAKPPAFKKVPFHCFAVDRRKLGPRITSQVSGVRMGGGLINSGGGRHWVGGVRYCINEPSGGRKMDDANRTK</sequence>
<feature type="region of interest" description="Disordered" evidence="1">
    <location>
        <begin position="155"/>
        <end position="175"/>
    </location>
</feature>
<feature type="compositionally biased region" description="Basic and acidic residues" evidence="1">
    <location>
        <begin position="156"/>
        <end position="175"/>
    </location>
</feature>
<reference evidence="2 3" key="1">
    <citation type="journal article" date="2021" name="J. Hered.">
        <title>A chromosome-level genome assembly of the parasitoid wasp, Cotesia glomerata (Hymenoptera: Braconidae).</title>
        <authorList>
            <person name="Pinto B.J."/>
            <person name="Weis J.J."/>
            <person name="Gamble T."/>
            <person name="Ode P.J."/>
            <person name="Paul R."/>
            <person name="Zaspel J.M."/>
        </authorList>
    </citation>
    <scope>NUCLEOTIDE SEQUENCE [LARGE SCALE GENOMIC DNA]</scope>
    <source>
        <strain evidence="2">CgM1</strain>
    </source>
</reference>
<evidence type="ECO:0000256" key="1">
    <source>
        <dbReference type="SAM" id="MobiDB-lite"/>
    </source>
</evidence>
<comment type="caution">
    <text evidence="2">The sequence shown here is derived from an EMBL/GenBank/DDBJ whole genome shotgun (WGS) entry which is preliminary data.</text>
</comment>
<accession>A0AAV7J4R1</accession>
<name>A0AAV7J4R1_COTGL</name>
<evidence type="ECO:0000313" key="3">
    <source>
        <dbReference type="Proteomes" id="UP000826195"/>
    </source>
</evidence>
<evidence type="ECO:0000313" key="2">
    <source>
        <dbReference type="EMBL" id="KAH0564295.1"/>
    </source>
</evidence>